<dbReference type="InterPro" id="IPR036950">
    <property type="entry name" value="PBP_transglycosylase"/>
</dbReference>
<evidence type="ECO:0000256" key="16">
    <source>
        <dbReference type="SAM" id="Phobius"/>
    </source>
</evidence>
<evidence type="ECO:0000256" key="4">
    <source>
        <dbReference type="ARBA" id="ARBA00022645"/>
    </source>
</evidence>
<feature type="compositionally biased region" description="Pro residues" evidence="15">
    <location>
        <begin position="626"/>
        <end position="638"/>
    </location>
</feature>
<evidence type="ECO:0000256" key="1">
    <source>
        <dbReference type="ARBA" id="ARBA00004752"/>
    </source>
</evidence>
<keyword evidence="4" id="KW-0121">Carboxypeptidase</keyword>
<keyword evidence="16" id="KW-1133">Transmembrane helix</keyword>
<dbReference type="InterPro" id="IPR001460">
    <property type="entry name" value="PCN-bd_Tpept"/>
</dbReference>
<organism evidence="19 20">
    <name type="scientific">Phenylobacterium haematophilum</name>
    <dbReference type="NCBI Taxonomy" id="98513"/>
    <lineage>
        <taxon>Bacteria</taxon>
        <taxon>Pseudomonadati</taxon>
        <taxon>Pseudomonadota</taxon>
        <taxon>Alphaproteobacteria</taxon>
        <taxon>Caulobacterales</taxon>
        <taxon>Caulobacteraceae</taxon>
        <taxon>Phenylobacterium</taxon>
    </lineage>
</organism>
<dbReference type="Pfam" id="PF00905">
    <property type="entry name" value="Transpeptidase"/>
    <property type="match status" value="1"/>
</dbReference>
<keyword evidence="16" id="KW-0812">Transmembrane</keyword>
<evidence type="ECO:0000256" key="2">
    <source>
        <dbReference type="ARBA" id="ARBA00007090"/>
    </source>
</evidence>
<name>A0A839ZZR7_9CAUL</name>
<evidence type="ECO:0000313" key="19">
    <source>
        <dbReference type="EMBL" id="MBB3891219.1"/>
    </source>
</evidence>
<dbReference type="InterPro" id="IPR050396">
    <property type="entry name" value="Glycosyltr_51/Transpeptidase"/>
</dbReference>
<protein>
    <submittedName>
        <fullName evidence="19">Penicillin-binding protein 1A</fullName>
        <ecNumber evidence="19">2.4.1.-</ecNumber>
        <ecNumber evidence="19">3.4.-.-</ecNumber>
    </submittedName>
</protein>
<dbReference type="SUPFAM" id="SSF56601">
    <property type="entry name" value="beta-lactamase/transpeptidase-like"/>
    <property type="match status" value="1"/>
</dbReference>
<comment type="catalytic activity">
    <reaction evidence="14">
        <text>[GlcNAc-(1-&gt;4)-Mur2Ac(oyl-L-Ala-gamma-D-Glu-L-Lys-D-Ala-D-Ala)](n)-di-trans,octa-cis-undecaprenyl diphosphate + beta-D-GlcNAc-(1-&gt;4)-Mur2Ac(oyl-L-Ala-gamma-D-Glu-L-Lys-D-Ala-D-Ala)-di-trans,octa-cis-undecaprenyl diphosphate = [GlcNAc-(1-&gt;4)-Mur2Ac(oyl-L-Ala-gamma-D-Glu-L-Lys-D-Ala-D-Ala)](n+1)-di-trans,octa-cis-undecaprenyl diphosphate + di-trans,octa-cis-undecaprenyl diphosphate + H(+)</text>
        <dbReference type="Rhea" id="RHEA:23708"/>
        <dbReference type="Rhea" id="RHEA-COMP:9602"/>
        <dbReference type="Rhea" id="RHEA-COMP:9603"/>
        <dbReference type="ChEBI" id="CHEBI:15378"/>
        <dbReference type="ChEBI" id="CHEBI:58405"/>
        <dbReference type="ChEBI" id="CHEBI:60033"/>
        <dbReference type="ChEBI" id="CHEBI:78435"/>
        <dbReference type="EC" id="2.4.99.28"/>
    </reaction>
</comment>
<feature type="domain" description="Glycosyl transferase family 51" evidence="18">
    <location>
        <begin position="66"/>
        <end position="239"/>
    </location>
</feature>
<feature type="region of interest" description="Disordered" evidence="15">
    <location>
        <begin position="613"/>
        <end position="648"/>
    </location>
</feature>
<dbReference type="GO" id="GO:0071555">
    <property type="term" value="P:cell wall organization"/>
    <property type="evidence" value="ECO:0007669"/>
    <property type="project" value="UniProtKB-KW"/>
</dbReference>
<evidence type="ECO:0000256" key="5">
    <source>
        <dbReference type="ARBA" id="ARBA00022670"/>
    </source>
</evidence>
<dbReference type="InterPro" id="IPR023346">
    <property type="entry name" value="Lysozyme-like_dom_sf"/>
</dbReference>
<keyword evidence="5" id="KW-0645">Protease</keyword>
<keyword evidence="11" id="KW-0511">Multifunctional enzyme</keyword>
<dbReference type="EC" id="3.4.-.-" evidence="19"/>
<evidence type="ECO:0000256" key="13">
    <source>
        <dbReference type="ARBA" id="ARBA00034000"/>
    </source>
</evidence>
<comment type="pathway">
    <text evidence="1">Cell wall biogenesis; peptidoglycan biosynthesis.</text>
</comment>
<evidence type="ECO:0000256" key="12">
    <source>
        <dbReference type="ARBA" id="ARBA00023316"/>
    </source>
</evidence>
<dbReference type="EMBL" id="JACIDK010000002">
    <property type="protein sequence ID" value="MBB3891219.1"/>
    <property type="molecule type" value="Genomic_DNA"/>
</dbReference>
<evidence type="ECO:0000256" key="7">
    <source>
        <dbReference type="ARBA" id="ARBA00022679"/>
    </source>
</evidence>
<evidence type="ECO:0000313" key="20">
    <source>
        <dbReference type="Proteomes" id="UP000530564"/>
    </source>
</evidence>
<sequence length="648" mass="69752">MTELTGAPEVVRERPPIWRRRPWQFAAGALLAMAAVIVFMVWSLPLGRALEPLPDPTLVLVTADGKPFARRGSYKEQPVDATKLPKYVPGAFIAIEDRRFYSHFGIDLKALTRALQRNVSAGEVQQGGSTITQQLAKNAFLSNKRSLRRKAQEAMIALYLEARLSKDEILSRYLSTVYFGDGVFGLRAAARHYFDKTPETLSIGEAAMLAGMVKAPSRLAPTEDLEAARARARIVVAAMAEQGVITPQQARGVRPASVRSGREKLPVGSYFADWVSSQAREAFEAAYGEVMVPTTLDSVLQDRAEEIVSTALKRHGGYLHATQAALVAMRPDGRVIVMVGGDDYKTSQFNRAADAQRQPGSAFKLFVYQAALRQGMTPDSLILDAPVTIADWSPKNHEGHYANREIRLRNAFAGSSNVAAARLAQQVGRGAIIKAAEDMGLHSQFPPDLTLALGTAPTTLLDLTAAYAGVAGGRYPVTPYGVIQARKPAAHELPAKERDGLRDMLRAAVTFGTANGGNVSPYAYGKTGTTQDYRDALYLGYVGDLVIGVWVGNDDNSPMNGVAGAGLPAEIWRDFARFAMSKGVVRANGRQIGLAPVAPPAVEAPELTIDDLMPVEPTDPVATPAEPAPAPAPTPPQQPAQQPVQPIF</sequence>
<proteinExistence type="inferred from homology"/>
<dbReference type="UniPathway" id="UPA00219"/>
<keyword evidence="10" id="KW-0573">Peptidoglycan synthesis</keyword>
<evidence type="ECO:0000256" key="10">
    <source>
        <dbReference type="ARBA" id="ARBA00022984"/>
    </source>
</evidence>
<evidence type="ECO:0000256" key="14">
    <source>
        <dbReference type="ARBA" id="ARBA00049902"/>
    </source>
</evidence>
<keyword evidence="8 19" id="KW-0378">Hydrolase</keyword>
<feature type="domain" description="Penicillin-binding protein transpeptidase" evidence="17">
    <location>
        <begin position="326"/>
        <end position="536"/>
    </location>
</feature>
<feature type="compositionally biased region" description="Low complexity" evidence="15">
    <location>
        <begin position="616"/>
        <end position="625"/>
    </location>
</feature>
<keyword evidence="6 19" id="KW-0328">Glycosyltransferase</keyword>
<dbReference type="InterPro" id="IPR001264">
    <property type="entry name" value="Glyco_trans_51"/>
</dbReference>
<keyword evidence="9" id="KW-0133">Cell shape</keyword>
<keyword evidence="12" id="KW-0961">Cell wall biogenesis/degradation</keyword>
<dbReference type="EC" id="2.4.1.-" evidence="19"/>
<comment type="catalytic activity">
    <reaction evidence="13">
        <text>Preferential cleavage: (Ac)2-L-Lys-D-Ala-|-D-Ala. Also transpeptidation of peptidyl-alanyl moieties that are N-acyl substituents of D-alanine.</text>
        <dbReference type="EC" id="3.4.16.4"/>
    </reaction>
</comment>
<dbReference type="Proteomes" id="UP000530564">
    <property type="component" value="Unassembled WGS sequence"/>
</dbReference>
<comment type="similarity">
    <text evidence="2">In the C-terminal section; belongs to the transpeptidase family.</text>
</comment>
<dbReference type="Gene3D" id="1.10.3810.10">
    <property type="entry name" value="Biosynthetic peptidoglycan transglycosylase-like"/>
    <property type="match status" value="1"/>
</dbReference>
<gene>
    <name evidence="19" type="ORF">GGQ61_001936</name>
</gene>
<feature type="transmembrane region" description="Helical" evidence="16">
    <location>
        <begin position="23"/>
        <end position="44"/>
    </location>
</feature>
<dbReference type="PANTHER" id="PTHR32282:SF33">
    <property type="entry name" value="PEPTIDOGLYCAN GLYCOSYLTRANSFERASE"/>
    <property type="match status" value="1"/>
</dbReference>
<evidence type="ECO:0000256" key="3">
    <source>
        <dbReference type="ARBA" id="ARBA00007739"/>
    </source>
</evidence>
<evidence type="ECO:0000256" key="15">
    <source>
        <dbReference type="SAM" id="MobiDB-lite"/>
    </source>
</evidence>
<accession>A0A839ZZR7</accession>
<dbReference type="Pfam" id="PF00912">
    <property type="entry name" value="Transgly"/>
    <property type="match status" value="1"/>
</dbReference>
<evidence type="ECO:0000256" key="9">
    <source>
        <dbReference type="ARBA" id="ARBA00022960"/>
    </source>
</evidence>
<reference evidence="19 20" key="1">
    <citation type="submission" date="2020-08" db="EMBL/GenBank/DDBJ databases">
        <title>Genomic Encyclopedia of Type Strains, Phase IV (KMG-IV): sequencing the most valuable type-strain genomes for metagenomic binning, comparative biology and taxonomic classification.</title>
        <authorList>
            <person name="Goeker M."/>
        </authorList>
    </citation>
    <scope>NUCLEOTIDE SEQUENCE [LARGE SCALE GENOMIC DNA]</scope>
    <source>
        <strain evidence="19 20">DSM 21793</strain>
    </source>
</reference>
<dbReference type="PANTHER" id="PTHR32282">
    <property type="entry name" value="BINDING PROTEIN TRANSPEPTIDASE, PUTATIVE-RELATED"/>
    <property type="match status" value="1"/>
</dbReference>
<dbReference type="InterPro" id="IPR012338">
    <property type="entry name" value="Beta-lactam/transpept-like"/>
</dbReference>
<dbReference type="GO" id="GO:0009252">
    <property type="term" value="P:peptidoglycan biosynthetic process"/>
    <property type="evidence" value="ECO:0007669"/>
    <property type="project" value="UniProtKB-UniPathway"/>
</dbReference>
<dbReference type="GO" id="GO:0009002">
    <property type="term" value="F:serine-type D-Ala-D-Ala carboxypeptidase activity"/>
    <property type="evidence" value="ECO:0007669"/>
    <property type="project" value="UniProtKB-EC"/>
</dbReference>
<keyword evidence="7 19" id="KW-0808">Transferase</keyword>
<dbReference type="SUPFAM" id="SSF53955">
    <property type="entry name" value="Lysozyme-like"/>
    <property type="match status" value="1"/>
</dbReference>
<dbReference type="AlphaFoldDB" id="A0A839ZZR7"/>
<dbReference type="GO" id="GO:0030288">
    <property type="term" value="C:outer membrane-bounded periplasmic space"/>
    <property type="evidence" value="ECO:0007669"/>
    <property type="project" value="TreeGrafter"/>
</dbReference>
<dbReference type="Gene3D" id="3.40.710.10">
    <property type="entry name" value="DD-peptidase/beta-lactamase superfamily"/>
    <property type="match status" value="1"/>
</dbReference>
<evidence type="ECO:0000256" key="8">
    <source>
        <dbReference type="ARBA" id="ARBA00022801"/>
    </source>
</evidence>
<evidence type="ECO:0000259" key="18">
    <source>
        <dbReference type="Pfam" id="PF00912"/>
    </source>
</evidence>
<dbReference type="GO" id="GO:0008360">
    <property type="term" value="P:regulation of cell shape"/>
    <property type="evidence" value="ECO:0007669"/>
    <property type="project" value="UniProtKB-KW"/>
</dbReference>
<evidence type="ECO:0000259" key="17">
    <source>
        <dbReference type="Pfam" id="PF00905"/>
    </source>
</evidence>
<comment type="caution">
    <text evidence="19">The sequence shown here is derived from an EMBL/GenBank/DDBJ whole genome shotgun (WGS) entry which is preliminary data.</text>
</comment>
<evidence type="ECO:0000256" key="11">
    <source>
        <dbReference type="ARBA" id="ARBA00023268"/>
    </source>
</evidence>
<dbReference type="RefSeq" id="WP_183771892.1">
    <property type="nucleotide sequence ID" value="NZ_JACIDK010000002.1"/>
</dbReference>
<dbReference type="GO" id="GO:0006508">
    <property type="term" value="P:proteolysis"/>
    <property type="evidence" value="ECO:0007669"/>
    <property type="project" value="UniProtKB-KW"/>
</dbReference>
<keyword evidence="16" id="KW-0472">Membrane</keyword>
<dbReference type="FunFam" id="1.10.3810.10:FF:000001">
    <property type="entry name" value="Penicillin-binding protein 1A"/>
    <property type="match status" value="1"/>
</dbReference>
<dbReference type="GO" id="GO:0008955">
    <property type="term" value="F:peptidoglycan glycosyltransferase activity"/>
    <property type="evidence" value="ECO:0007669"/>
    <property type="project" value="UniProtKB-EC"/>
</dbReference>
<feature type="compositionally biased region" description="Low complexity" evidence="15">
    <location>
        <begin position="639"/>
        <end position="648"/>
    </location>
</feature>
<keyword evidence="20" id="KW-1185">Reference proteome</keyword>
<dbReference type="GO" id="GO:0008658">
    <property type="term" value="F:penicillin binding"/>
    <property type="evidence" value="ECO:0007669"/>
    <property type="project" value="InterPro"/>
</dbReference>
<evidence type="ECO:0000256" key="6">
    <source>
        <dbReference type="ARBA" id="ARBA00022676"/>
    </source>
</evidence>
<comment type="similarity">
    <text evidence="3">In the N-terminal section; belongs to the glycosyltransferase 51 family.</text>
</comment>